<sequence>MIKIKNVSPFGDLDVPLLGQFVKSGEVVDVDEAHAALLLIQPLNYAPGDKAAEAFLKALSAAAPAEEPAASIPDDAGKGETA</sequence>
<reference evidence="1 2" key="1">
    <citation type="submission" date="2023-12" db="EMBL/GenBank/DDBJ databases">
        <title>Sinomonas terricola sp. nov, isolated from litchi orchard soil in Guangdong, PR China.</title>
        <authorList>
            <person name="Jiaxin W."/>
            <person name="Yang Z."/>
            <person name="Honghui Z."/>
        </authorList>
    </citation>
    <scope>NUCLEOTIDE SEQUENCE [LARGE SCALE GENOMIC DNA]</scope>
    <source>
        <strain evidence="1 2">JGH33</strain>
    </source>
</reference>
<proteinExistence type="predicted"/>
<dbReference type="EMBL" id="JAYGGQ010000001">
    <property type="protein sequence ID" value="MEA5453301.1"/>
    <property type="molecule type" value="Genomic_DNA"/>
</dbReference>
<evidence type="ECO:0000313" key="1">
    <source>
        <dbReference type="EMBL" id="MEA5453301.1"/>
    </source>
</evidence>
<organism evidence="1 2">
    <name type="scientific">Sinomonas terricola</name>
    <dbReference type="NCBI Taxonomy" id="3110330"/>
    <lineage>
        <taxon>Bacteria</taxon>
        <taxon>Bacillati</taxon>
        <taxon>Actinomycetota</taxon>
        <taxon>Actinomycetes</taxon>
        <taxon>Micrococcales</taxon>
        <taxon>Micrococcaceae</taxon>
        <taxon>Sinomonas</taxon>
    </lineage>
</organism>
<dbReference type="RefSeq" id="WP_323277073.1">
    <property type="nucleotide sequence ID" value="NZ_JAYGGQ010000001.1"/>
</dbReference>
<evidence type="ECO:0000313" key="2">
    <source>
        <dbReference type="Proteomes" id="UP001304769"/>
    </source>
</evidence>
<name>A0ABU5T0W7_9MICC</name>
<dbReference type="Proteomes" id="UP001304769">
    <property type="component" value="Unassembled WGS sequence"/>
</dbReference>
<protein>
    <submittedName>
        <fullName evidence="1">Uncharacterized protein</fullName>
    </submittedName>
</protein>
<comment type="caution">
    <text evidence="1">The sequence shown here is derived from an EMBL/GenBank/DDBJ whole genome shotgun (WGS) entry which is preliminary data.</text>
</comment>
<keyword evidence="2" id="KW-1185">Reference proteome</keyword>
<accession>A0ABU5T0W7</accession>
<gene>
    <name evidence="1" type="ORF">SPF06_01065</name>
</gene>